<protein>
    <submittedName>
        <fullName evidence="1">Uncharacterized protein</fullName>
    </submittedName>
</protein>
<organism evidence="1">
    <name type="scientific">Anguilla anguilla</name>
    <name type="common">European freshwater eel</name>
    <name type="synonym">Muraena anguilla</name>
    <dbReference type="NCBI Taxonomy" id="7936"/>
    <lineage>
        <taxon>Eukaryota</taxon>
        <taxon>Metazoa</taxon>
        <taxon>Chordata</taxon>
        <taxon>Craniata</taxon>
        <taxon>Vertebrata</taxon>
        <taxon>Euteleostomi</taxon>
        <taxon>Actinopterygii</taxon>
        <taxon>Neopterygii</taxon>
        <taxon>Teleostei</taxon>
        <taxon>Anguilliformes</taxon>
        <taxon>Anguillidae</taxon>
        <taxon>Anguilla</taxon>
    </lineage>
</organism>
<accession>A0A0E9WG86</accession>
<sequence>MLYTLVTFFKNPSFPHIQDRFEFKSSLTPKIWGLLKSHISLKKRFRIQFLSHLVFVLRKQILLKVRMETEFPNIIIPCSQLWISVNKDTLFRSLKSPLTKGILKKTLTFWKNRR</sequence>
<reference evidence="1" key="2">
    <citation type="journal article" date="2015" name="Fish Shellfish Immunol.">
        <title>Early steps in the European eel (Anguilla anguilla)-Vibrio vulnificus interaction in the gills: Role of the RtxA13 toxin.</title>
        <authorList>
            <person name="Callol A."/>
            <person name="Pajuelo D."/>
            <person name="Ebbesson L."/>
            <person name="Teles M."/>
            <person name="MacKenzie S."/>
            <person name="Amaro C."/>
        </authorList>
    </citation>
    <scope>NUCLEOTIDE SEQUENCE</scope>
</reference>
<proteinExistence type="predicted"/>
<name>A0A0E9WG86_ANGAN</name>
<dbReference type="AlphaFoldDB" id="A0A0E9WG86"/>
<reference evidence="1" key="1">
    <citation type="submission" date="2014-11" db="EMBL/GenBank/DDBJ databases">
        <authorList>
            <person name="Amaro Gonzalez C."/>
        </authorList>
    </citation>
    <scope>NUCLEOTIDE SEQUENCE</scope>
</reference>
<dbReference type="EMBL" id="GBXM01019215">
    <property type="protein sequence ID" value="JAH89362.1"/>
    <property type="molecule type" value="Transcribed_RNA"/>
</dbReference>
<evidence type="ECO:0000313" key="1">
    <source>
        <dbReference type="EMBL" id="JAH89362.1"/>
    </source>
</evidence>